<feature type="domain" description="PPM-type phosphatase" evidence="1">
    <location>
        <begin position="88"/>
        <end position="346"/>
    </location>
</feature>
<protein>
    <submittedName>
        <fullName evidence="2">Protein phosphatase 1K</fullName>
    </submittedName>
</protein>
<evidence type="ECO:0000313" key="2">
    <source>
        <dbReference type="EMBL" id="AII16499.1"/>
    </source>
</evidence>
<dbReference type="Gene3D" id="3.60.40.10">
    <property type="entry name" value="PPM-type phosphatase domain"/>
    <property type="match status" value="1"/>
</dbReference>
<dbReference type="Pfam" id="PF00481">
    <property type="entry name" value="PP2C"/>
    <property type="match status" value="1"/>
</dbReference>
<dbReference type="InterPro" id="IPR015655">
    <property type="entry name" value="PP2C"/>
</dbReference>
<dbReference type="EMBL" id="KF516595">
    <property type="protein sequence ID" value="AII16499.1"/>
    <property type="molecule type" value="mRNA"/>
</dbReference>
<dbReference type="AlphaFoldDB" id="A0A076FGJ4"/>
<feature type="non-terminal residue" evidence="2">
    <location>
        <position position="374"/>
    </location>
</feature>
<reference evidence="2" key="1">
    <citation type="submission" date="2013-08" db="EMBL/GenBank/DDBJ databases">
        <title>Paracyclopina nana immune related genes.</title>
        <authorList>
            <person name="Kim B.-M."/>
            <person name="Rhee J.-S."/>
            <person name="Lee J.-S."/>
        </authorList>
    </citation>
    <scope>NUCLEOTIDE SEQUENCE</scope>
</reference>
<proteinExistence type="evidence at transcript level"/>
<dbReference type="InterPro" id="IPR036457">
    <property type="entry name" value="PPM-type-like_dom_sf"/>
</dbReference>
<accession>A0A076FGJ4</accession>
<organism evidence="2">
    <name type="scientific">Paracyclopina nana</name>
    <name type="common">Marine copepod</name>
    <dbReference type="NCBI Taxonomy" id="565004"/>
    <lineage>
        <taxon>Eukaryota</taxon>
        <taxon>Metazoa</taxon>
        <taxon>Ecdysozoa</taxon>
        <taxon>Arthropoda</taxon>
        <taxon>Crustacea</taxon>
        <taxon>Multicrustacea</taxon>
        <taxon>Hexanauplia</taxon>
        <taxon>Copepoda</taxon>
        <taxon>Cyclopoida</taxon>
        <taxon>Cyclopettidae</taxon>
        <taxon>Paracyclopina</taxon>
    </lineage>
</organism>
<dbReference type="SMART" id="SM00332">
    <property type="entry name" value="PP2Cc"/>
    <property type="match status" value="1"/>
</dbReference>
<dbReference type="CDD" id="cd00143">
    <property type="entry name" value="PP2Cc"/>
    <property type="match status" value="1"/>
</dbReference>
<dbReference type="GO" id="GO:0004722">
    <property type="term" value="F:protein serine/threonine phosphatase activity"/>
    <property type="evidence" value="ECO:0007669"/>
    <property type="project" value="InterPro"/>
</dbReference>
<dbReference type="SUPFAM" id="SSF81606">
    <property type="entry name" value="PP2C-like"/>
    <property type="match status" value="1"/>
</dbReference>
<name>A0A076FGJ4_PARNA</name>
<evidence type="ECO:0000259" key="1">
    <source>
        <dbReference type="PROSITE" id="PS51746"/>
    </source>
</evidence>
<dbReference type="PANTHER" id="PTHR47992">
    <property type="entry name" value="PROTEIN PHOSPHATASE"/>
    <property type="match status" value="1"/>
</dbReference>
<dbReference type="PROSITE" id="PS51746">
    <property type="entry name" value="PPM_2"/>
    <property type="match status" value="1"/>
</dbReference>
<sequence>MLKSAVTNASKQSSFHIRVLQSQRKYSLRLPNSHLKVTKRDGNETRKNMASSVDIDQLGAWDTRINFPLSEEQSIRRGTPIPILRKSQVGVYSDKGRRPYQEDRYTICEPFPNLLVLAVWDGHGGDGCAEFCSERLERFLLHRIERSKGDSDVSDDLETALKLTLLDLDLAYAKHWKPKKPGMSSPGSTATVAMIRGGYELVVGHIGDSVAILCRDKEPRRLTVDHDPSVPEERDRIEKLGGKILSDSKETLRVNGRLNMTRSIGDLDLKPFGVIATPDTSRRNLKHGKDKFLVLMTDGVSGSMSDKEIMNVIMDCDDPQMAASRLVDQALMYSCEDNATVLILPLGSWGKPSEETSSNMFSLGRNMMLSSRYS</sequence>
<dbReference type="InterPro" id="IPR001932">
    <property type="entry name" value="PPM-type_phosphatase-like_dom"/>
</dbReference>